<evidence type="ECO:0000313" key="3">
    <source>
        <dbReference type="EMBL" id="KAK6335952.1"/>
    </source>
</evidence>
<feature type="compositionally biased region" description="Polar residues" evidence="1">
    <location>
        <begin position="1"/>
        <end position="12"/>
    </location>
</feature>
<proteinExistence type="predicted"/>
<feature type="region of interest" description="Disordered" evidence="1">
    <location>
        <begin position="104"/>
        <end position="127"/>
    </location>
</feature>
<protein>
    <submittedName>
        <fullName evidence="3">Uncharacterized protein</fullName>
    </submittedName>
</protein>
<sequence length="438" mass="47448">MPRPTHSISSLPPFSHHARQSLDDSFLPSAPHPPSPPTDPTAAGVTNGSLSPNFHRYSAIPLISSIAAESDPNREVESFSYTNTLNTGVYNSLSRIPSYRLPSPVSLPSRHNSRIQRDRGMSASPVSSISAVDAPITNRYSYLIQQSSGAPPNSTSSDMSYPSLPTSREQSSAANTMGVPPSAEYYGQGQSSRFQGHLTTINESTPNLPGTNNQSNQIMNQYAAPAPPPPAPAPTVTYNIPPHPQFPPADNTIPAPPQNAFQRLHSAARSQFTRIPNAFVHRGPSRPISLSYLVHRRRPRNHPPTPALAIIGLVTSVLVFIALMTFLWVSTFAANIVAIVYAFSVLVACTWVLVQYNQKKLQARMDEERGGSRLNLFADGGGAQPEMDMVQESEIVVIPRMPVHRTVGEGEADPELPPYSRGNAAEILDIPIPPPANR</sequence>
<name>A0AAV9U596_9PEZI</name>
<keyword evidence="2" id="KW-0472">Membrane</keyword>
<dbReference type="AlphaFoldDB" id="A0AAV9U596"/>
<evidence type="ECO:0000256" key="1">
    <source>
        <dbReference type="SAM" id="MobiDB-lite"/>
    </source>
</evidence>
<feature type="region of interest" description="Disordered" evidence="1">
    <location>
        <begin position="146"/>
        <end position="189"/>
    </location>
</feature>
<keyword evidence="4" id="KW-1185">Reference proteome</keyword>
<evidence type="ECO:0000256" key="2">
    <source>
        <dbReference type="SAM" id="Phobius"/>
    </source>
</evidence>
<comment type="caution">
    <text evidence="3">The sequence shown here is derived from an EMBL/GenBank/DDBJ whole genome shotgun (WGS) entry which is preliminary data.</text>
</comment>
<feature type="transmembrane region" description="Helical" evidence="2">
    <location>
        <begin position="332"/>
        <end position="354"/>
    </location>
</feature>
<feature type="transmembrane region" description="Helical" evidence="2">
    <location>
        <begin position="306"/>
        <end position="326"/>
    </location>
</feature>
<keyword evidence="2" id="KW-0812">Transmembrane</keyword>
<feature type="region of interest" description="Disordered" evidence="1">
    <location>
        <begin position="1"/>
        <end position="49"/>
    </location>
</feature>
<organism evidence="3 4">
    <name type="scientific">Orbilia blumenaviensis</name>
    <dbReference type="NCBI Taxonomy" id="1796055"/>
    <lineage>
        <taxon>Eukaryota</taxon>
        <taxon>Fungi</taxon>
        <taxon>Dikarya</taxon>
        <taxon>Ascomycota</taxon>
        <taxon>Pezizomycotina</taxon>
        <taxon>Orbiliomycetes</taxon>
        <taxon>Orbiliales</taxon>
        <taxon>Orbiliaceae</taxon>
        <taxon>Orbilia</taxon>
    </lineage>
</organism>
<evidence type="ECO:0000313" key="4">
    <source>
        <dbReference type="Proteomes" id="UP001373714"/>
    </source>
</evidence>
<keyword evidence="2" id="KW-1133">Transmembrane helix</keyword>
<dbReference type="EMBL" id="JAVHNS010000014">
    <property type="protein sequence ID" value="KAK6335952.1"/>
    <property type="molecule type" value="Genomic_DNA"/>
</dbReference>
<dbReference type="Proteomes" id="UP001373714">
    <property type="component" value="Unassembled WGS sequence"/>
</dbReference>
<reference evidence="3 4" key="1">
    <citation type="submission" date="2019-10" db="EMBL/GenBank/DDBJ databases">
        <authorList>
            <person name="Palmer J.M."/>
        </authorList>
    </citation>
    <scope>NUCLEOTIDE SEQUENCE [LARGE SCALE GENOMIC DNA]</scope>
    <source>
        <strain evidence="3 4">TWF730</strain>
    </source>
</reference>
<feature type="compositionally biased region" description="Polar residues" evidence="1">
    <location>
        <begin position="146"/>
        <end position="175"/>
    </location>
</feature>
<gene>
    <name evidence="3" type="ORF">TWF730_003327</name>
</gene>
<feature type="compositionally biased region" description="Pro residues" evidence="1">
    <location>
        <begin position="30"/>
        <end position="39"/>
    </location>
</feature>
<accession>A0AAV9U596</accession>